<accession>A0A1K1QI52</accession>
<keyword evidence="6" id="KW-1185">Reference proteome</keyword>
<evidence type="ECO:0000259" key="2">
    <source>
        <dbReference type="Pfam" id="PF18962"/>
    </source>
</evidence>
<dbReference type="Proteomes" id="UP001326715">
    <property type="component" value="Chromosome"/>
</dbReference>
<evidence type="ECO:0000313" key="6">
    <source>
        <dbReference type="Proteomes" id="UP001326715"/>
    </source>
</evidence>
<reference evidence="3 5" key="1">
    <citation type="submission" date="2016-11" db="EMBL/GenBank/DDBJ databases">
        <authorList>
            <person name="Jaros S."/>
            <person name="Januszkiewicz K."/>
            <person name="Wedrychowicz H."/>
        </authorList>
    </citation>
    <scope>NUCLEOTIDE SEQUENCE [LARGE SCALE GENOMIC DNA]</scope>
    <source>
        <strain evidence="3 5">DSM 784</strain>
    </source>
</reference>
<dbReference type="STRING" id="1004.SAMN05661012_02758"/>
<proteinExistence type="predicted"/>
<organism evidence="3 5">
    <name type="scientific">Chitinophaga sancti</name>
    <dbReference type="NCBI Taxonomy" id="1004"/>
    <lineage>
        <taxon>Bacteria</taxon>
        <taxon>Pseudomonadati</taxon>
        <taxon>Bacteroidota</taxon>
        <taxon>Chitinophagia</taxon>
        <taxon>Chitinophagales</taxon>
        <taxon>Chitinophagaceae</taxon>
        <taxon>Chitinophaga</taxon>
    </lineage>
</organism>
<sequence length="522" mass="57461">MKLFFTTLLLSVMLNLCFGQQAAYISASAEVWNFGNVGVFGDITNEGSLGSSPNANLFFYGKVWTNGFNASLKDESTSGLQGTGGFFRFAGRSGQQTVSGGFNVAAKIGASFPNVDVNNPDGVIFYTLNDLKIRNNLSLSNGLIYLNGQNLMVGETNTGTISGYSDKRFIVTGTGSTGGFLYRSKLSSAAGQVMFPIGSTPANYSPAAVQYEGNPEDFHARVFDSVYQYASSGTTIYDTVVYKTWNIGEELGGTGKTAITLQHMDSDEGGEYNLSRNESYISLFQDSQWEHRYSVNDNMTAGSLTTAAMASSATMHSRGFGGIGLNAYFAKKTNYTNSYSPATIIDFNAYRVSISLVDLVWITNRETNMYVFEVERRLDNEETFTKVGTVATKAPNGNSTTKLSYYYQDTNDYDGWSYYRIKAVSKTGKYVYSDVREVGPLVAVTVYPNPNWGDFKINVRGIKKTLTMQLYDVWGQVMRKQEITGIGDVEVHNLPAGTYFLVLKDKETQKEVYTCKIIVIAH</sequence>
<evidence type="ECO:0000256" key="1">
    <source>
        <dbReference type="SAM" id="SignalP"/>
    </source>
</evidence>
<reference evidence="4 6" key="2">
    <citation type="submission" date="2023-11" db="EMBL/GenBank/DDBJ databases">
        <title>MicrobeMod: A computational toolkit for identifying prokaryotic methylation and restriction-modification with nanopore sequencing.</title>
        <authorList>
            <person name="Crits-Christoph A."/>
            <person name="Kang S.C."/>
            <person name="Lee H."/>
            <person name="Ostrov N."/>
        </authorList>
    </citation>
    <scope>NUCLEOTIDE SEQUENCE [LARGE SCALE GENOMIC DNA]</scope>
    <source>
        <strain evidence="4 6">ATCC 23090</strain>
    </source>
</reference>
<feature type="domain" description="Secretion system C-terminal sorting" evidence="2">
    <location>
        <begin position="446"/>
        <end position="510"/>
    </location>
</feature>
<name>A0A1K1QI52_9BACT</name>
<dbReference type="NCBIfam" id="TIGR04183">
    <property type="entry name" value="Por_Secre_tail"/>
    <property type="match status" value="1"/>
</dbReference>
<keyword evidence="1" id="KW-0732">Signal</keyword>
<feature type="chain" id="PRO_5011978400" evidence="1">
    <location>
        <begin position="23"/>
        <end position="522"/>
    </location>
</feature>
<protein>
    <submittedName>
        <fullName evidence="3">Por secretion system C-terminal sorting domain-containing protein</fullName>
    </submittedName>
    <submittedName>
        <fullName evidence="4">T9SS type A sorting domain-containing protein</fullName>
    </submittedName>
</protein>
<evidence type="ECO:0000313" key="3">
    <source>
        <dbReference type="EMBL" id="SFW59345.1"/>
    </source>
</evidence>
<dbReference type="RefSeq" id="WP_072360943.1">
    <property type="nucleotide sequence ID" value="NZ_CBHWAX010000130.1"/>
</dbReference>
<dbReference type="InterPro" id="IPR026444">
    <property type="entry name" value="Secre_tail"/>
</dbReference>
<dbReference type="AlphaFoldDB" id="A0A1K1QI52"/>
<gene>
    <name evidence="3" type="ORF">SAMN05661012_02758</name>
    <name evidence="4" type="ORF">SR876_29690</name>
</gene>
<dbReference type="Pfam" id="PF18962">
    <property type="entry name" value="Por_Secre_tail"/>
    <property type="match status" value="1"/>
</dbReference>
<evidence type="ECO:0000313" key="5">
    <source>
        <dbReference type="Proteomes" id="UP000183788"/>
    </source>
</evidence>
<dbReference type="EMBL" id="FPIZ01000008">
    <property type="protein sequence ID" value="SFW59345.1"/>
    <property type="molecule type" value="Genomic_DNA"/>
</dbReference>
<dbReference type="Proteomes" id="UP000183788">
    <property type="component" value="Unassembled WGS sequence"/>
</dbReference>
<feature type="signal peptide" evidence="1">
    <location>
        <begin position="1"/>
        <end position="22"/>
    </location>
</feature>
<dbReference type="EMBL" id="CP140154">
    <property type="protein sequence ID" value="WQG89106.1"/>
    <property type="molecule type" value="Genomic_DNA"/>
</dbReference>
<evidence type="ECO:0000313" key="4">
    <source>
        <dbReference type="EMBL" id="WQG89106.1"/>
    </source>
</evidence>